<comment type="function">
    <text evidence="6">Seed storage protein.</text>
</comment>
<keyword evidence="5 6" id="KW-1015">Disulfide bond</keyword>
<evidence type="ECO:0000256" key="7">
    <source>
        <dbReference type="SAM" id="MobiDB-lite"/>
    </source>
</evidence>
<dbReference type="PANTHER" id="PTHR31189">
    <property type="entry name" value="OS03G0336100 PROTEIN-RELATED"/>
    <property type="match status" value="1"/>
</dbReference>
<comment type="subunit">
    <text evidence="6">Hexamer; each subunit is composed of an acidic and a basic chain derived from a single precursor and linked by a disulfide bond.</text>
</comment>
<dbReference type="Proteomes" id="UP001064489">
    <property type="component" value="Chromosome 4"/>
</dbReference>
<dbReference type="PROSITE" id="PS00305">
    <property type="entry name" value="11S_SEED_STORAGE"/>
    <property type="match status" value="1"/>
</dbReference>
<feature type="chain" id="PRO_5041767760" description="Cupin type-1 domain-containing protein" evidence="6">
    <location>
        <begin position="23"/>
        <end position="484"/>
    </location>
</feature>
<dbReference type="InterPro" id="IPR050253">
    <property type="entry name" value="Seed_Storage-Functional"/>
</dbReference>
<evidence type="ECO:0000256" key="6">
    <source>
        <dbReference type="RuleBase" id="RU003681"/>
    </source>
</evidence>
<evidence type="ECO:0000256" key="1">
    <source>
        <dbReference type="ARBA" id="ARBA00007178"/>
    </source>
</evidence>
<dbReference type="InterPro" id="IPR011051">
    <property type="entry name" value="RmlC_Cupin_sf"/>
</dbReference>
<sequence length="484" mass="54149">MTNPLLLSVSLTLLILFHGSLASNHHQSQQQQQLNKCQIDRLNTLEPTNRVDYEAGVVETWDPNHDQFQCSGVAVARHTIHKNGLLLPYYINAPQLIYVIQGKGLTATIIPGCPETFQSPQHGQHGGSFQDHHQQTRRFRAGDILVVPAGVAHWTYNDGDTPVIAVNFYDVSNDANQLDNNPRKFYLAGNPREEFQQQQGQQQQWWRLASRGKGQQEQQKSSCNNILCGFDQQILAEAFNVDESLIDKIQNDDDRRGGIIKVKGDLQMIKTPRSGRHSSQEESEYESESSKREPQMNGIEETICSVKLRVNVGDRSRADIYTPGVGRLVTLNNDNLPILRSLKLSVERGDLQNRAIMAPHWNRNAHSIIYGLEGSAQVQVVDNNGNSVFDGELRKGQILTVPQNFVVVKRATGQNFQWVAIKTNENAVIASLTGETSVLRAIPQEVLANAFKISNEEASRLKYSNQYQTTLSSGRRSSQMTADA</sequence>
<evidence type="ECO:0000256" key="4">
    <source>
        <dbReference type="ARBA" id="ARBA00023129"/>
    </source>
</evidence>
<dbReference type="CDD" id="cd02242">
    <property type="entry name" value="cupin_11S_legumin_N"/>
    <property type="match status" value="1"/>
</dbReference>
<proteinExistence type="inferred from homology"/>
<dbReference type="Pfam" id="PF00190">
    <property type="entry name" value="Cupin_1"/>
    <property type="match status" value="2"/>
</dbReference>
<dbReference type="EMBL" id="JAJSOW010000101">
    <property type="protein sequence ID" value="KAI9180457.1"/>
    <property type="molecule type" value="Genomic_DNA"/>
</dbReference>
<comment type="similarity">
    <text evidence="1 6">Belongs to the 11S seed storage protein (globulins) family.</text>
</comment>
<dbReference type="GO" id="GO:0045735">
    <property type="term" value="F:nutrient reservoir activity"/>
    <property type="evidence" value="ECO:0007669"/>
    <property type="project" value="UniProtKB-KW"/>
</dbReference>
<keyword evidence="10" id="KW-1185">Reference proteome</keyword>
<organism evidence="9 10">
    <name type="scientific">Acer negundo</name>
    <name type="common">Box elder</name>
    <dbReference type="NCBI Taxonomy" id="4023"/>
    <lineage>
        <taxon>Eukaryota</taxon>
        <taxon>Viridiplantae</taxon>
        <taxon>Streptophyta</taxon>
        <taxon>Embryophyta</taxon>
        <taxon>Tracheophyta</taxon>
        <taxon>Spermatophyta</taxon>
        <taxon>Magnoliopsida</taxon>
        <taxon>eudicotyledons</taxon>
        <taxon>Gunneridae</taxon>
        <taxon>Pentapetalae</taxon>
        <taxon>rosids</taxon>
        <taxon>malvids</taxon>
        <taxon>Sapindales</taxon>
        <taxon>Sapindaceae</taxon>
        <taxon>Hippocastanoideae</taxon>
        <taxon>Acereae</taxon>
        <taxon>Acer</taxon>
    </lineage>
</organism>
<dbReference type="InterPro" id="IPR014710">
    <property type="entry name" value="RmlC-like_jellyroll"/>
</dbReference>
<dbReference type="Gene3D" id="2.60.120.10">
    <property type="entry name" value="Jelly Rolls"/>
    <property type="match status" value="2"/>
</dbReference>
<feature type="domain" description="Cupin type-1" evidence="8">
    <location>
        <begin position="42"/>
        <end position="247"/>
    </location>
</feature>
<dbReference type="CDD" id="cd02243">
    <property type="entry name" value="cupin_11S_legumin_C"/>
    <property type="match status" value="1"/>
</dbReference>
<evidence type="ECO:0000256" key="5">
    <source>
        <dbReference type="ARBA" id="ARBA00023157"/>
    </source>
</evidence>
<keyword evidence="3 6" id="KW-0758">Storage protein</keyword>
<comment type="caution">
    <text evidence="9">The sequence shown here is derived from an EMBL/GenBank/DDBJ whole genome shotgun (WGS) entry which is preliminary data.</text>
</comment>
<keyword evidence="4 6" id="KW-0708">Seed storage protein</keyword>
<feature type="domain" description="Cupin type-1" evidence="8">
    <location>
        <begin position="310"/>
        <end position="459"/>
    </location>
</feature>
<dbReference type="SUPFAM" id="SSF51182">
    <property type="entry name" value="RmlC-like cupins"/>
    <property type="match status" value="1"/>
</dbReference>
<keyword evidence="2 6" id="KW-0732">Signal</keyword>
<dbReference type="InterPro" id="IPR006044">
    <property type="entry name" value="11S_seedstore_pln"/>
</dbReference>
<reference evidence="9" key="1">
    <citation type="journal article" date="2022" name="Plant J.">
        <title>Strategies of tolerance reflected in two North American maple genomes.</title>
        <authorList>
            <person name="McEvoy S.L."/>
            <person name="Sezen U.U."/>
            <person name="Trouern-Trend A."/>
            <person name="McMahon S.M."/>
            <person name="Schaberg P.G."/>
            <person name="Yang J."/>
            <person name="Wegrzyn J.L."/>
            <person name="Swenson N.G."/>
        </authorList>
    </citation>
    <scope>NUCLEOTIDE SEQUENCE</scope>
    <source>
        <strain evidence="9">91603</strain>
    </source>
</reference>
<dbReference type="AlphaFoldDB" id="A0AAD5NU33"/>
<dbReference type="PRINTS" id="PR00439">
    <property type="entry name" value="11SGLOBULIN"/>
</dbReference>
<dbReference type="SMART" id="SM00835">
    <property type="entry name" value="Cupin_1"/>
    <property type="match status" value="2"/>
</dbReference>
<feature type="signal peptide" evidence="6">
    <location>
        <begin position="1"/>
        <end position="22"/>
    </location>
</feature>
<accession>A0AAD5NU33</accession>
<evidence type="ECO:0000313" key="9">
    <source>
        <dbReference type="EMBL" id="KAI9180457.1"/>
    </source>
</evidence>
<protein>
    <recommendedName>
        <fullName evidence="8">Cupin type-1 domain-containing protein</fullName>
    </recommendedName>
</protein>
<dbReference type="InterPro" id="IPR006045">
    <property type="entry name" value="Cupin_1"/>
</dbReference>
<gene>
    <name evidence="9" type="ORF">LWI28_004944</name>
</gene>
<evidence type="ECO:0000313" key="10">
    <source>
        <dbReference type="Proteomes" id="UP001064489"/>
    </source>
</evidence>
<dbReference type="FunFam" id="2.60.120.10:FF:000073">
    <property type="entry name" value="Glycinin G1"/>
    <property type="match status" value="1"/>
</dbReference>
<evidence type="ECO:0000259" key="8">
    <source>
        <dbReference type="SMART" id="SM00835"/>
    </source>
</evidence>
<reference evidence="9" key="2">
    <citation type="submission" date="2023-02" db="EMBL/GenBank/DDBJ databases">
        <authorList>
            <person name="Swenson N.G."/>
            <person name="Wegrzyn J.L."/>
            <person name="Mcevoy S.L."/>
        </authorList>
    </citation>
    <scope>NUCLEOTIDE SEQUENCE</scope>
    <source>
        <strain evidence="9">91603</strain>
        <tissue evidence="9">Leaf</tissue>
    </source>
</reference>
<dbReference type="PANTHER" id="PTHR31189:SF35">
    <property type="entry name" value="12S SEED STORAGE PROTEIN CRB"/>
    <property type="match status" value="1"/>
</dbReference>
<feature type="region of interest" description="Disordered" evidence="7">
    <location>
        <begin position="265"/>
        <end position="296"/>
    </location>
</feature>
<evidence type="ECO:0000256" key="2">
    <source>
        <dbReference type="ARBA" id="ARBA00022729"/>
    </source>
</evidence>
<name>A0AAD5NU33_ACENE</name>
<dbReference type="GO" id="GO:0010431">
    <property type="term" value="P:seed maturation"/>
    <property type="evidence" value="ECO:0007669"/>
    <property type="project" value="UniProtKB-ARBA"/>
</dbReference>
<dbReference type="InterPro" id="IPR022379">
    <property type="entry name" value="11S_seedstore_CS"/>
</dbReference>
<evidence type="ECO:0000256" key="3">
    <source>
        <dbReference type="ARBA" id="ARBA00022761"/>
    </source>
</evidence>